<evidence type="ECO:0000313" key="5">
    <source>
        <dbReference type="EMBL" id="CAD7626637.1"/>
    </source>
</evidence>
<dbReference type="InterPro" id="IPR011600">
    <property type="entry name" value="Pept_C14_caspase"/>
</dbReference>
<dbReference type="InterPro" id="IPR002398">
    <property type="entry name" value="Pept_C14"/>
</dbReference>
<keyword evidence="6" id="KW-1185">Reference proteome</keyword>
<evidence type="ECO:0000256" key="1">
    <source>
        <dbReference type="ARBA" id="ARBA00022670"/>
    </source>
</evidence>
<dbReference type="Proteomes" id="UP000759131">
    <property type="component" value="Unassembled WGS sequence"/>
</dbReference>
<accession>A0A7R9KRF3</accession>
<dbReference type="EMBL" id="OC858588">
    <property type="protein sequence ID" value="CAD7626637.1"/>
    <property type="molecule type" value="Genomic_DNA"/>
</dbReference>
<feature type="domain" description="Caspase family p20" evidence="4">
    <location>
        <begin position="1"/>
        <end position="34"/>
    </location>
</feature>
<dbReference type="GO" id="GO:0004197">
    <property type="term" value="F:cysteine-type endopeptidase activity"/>
    <property type="evidence" value="ECO:0007669"/>
    <property type="project" value="InterPro"/>
</dbReference>
<evidence type="ECO:0000259" key="4">
    <source>
        <dbReference type="PROSITE" id="PS50208"/>
    </source>
</evidence>
<dbReference type="InterPro" id="IPR001309">
    <property type="entry name" value="Pept_C14_p20"/>
</dbReference>
<dbReference type="PANTHER" id="PTHR47901">
    <property type="entry name" value="CASPASE RECRUITMENT DOMAIN-CONTAINING PROTEIN 18"/>
    <property type="match status" value="1"/>
</dbReference>
<gene>
    <name evidence="5" type="ORF">OSB1V03_LOCUS7070</name>
</gene>
<protein>
    <recommendedName>
        <fullName evidence="4">Caspase family p20 domain-containing protein</fullName>
    </recommendedName>
</protein>
<dbReference type="Gene3D" id="3.40.50.1460">
    <property type="match status" value="1"/>
</dbReference>
<dbReference type="PANTHER" id="PTHR47901:SF8">
    <property type="entry name" value="CASPASE-3"/>
    <property type="match status" value="1"/>
</dbReference>
<dbReference type="SUPFAM" id="SSF52129">
    <property type="entry name" value="Caspase-like"/>
    <property type="match status" value="1"/>
</dbReference>
<proteinExistence type="predicted"/>
<dbReference type="Pfam" id="PF00656">
    <property type="entry name" value="Peptidase_C14"/>
    <property type="match status" value="1"/>
</dbReference>
<dbReference type="GO" id="GO:0006915">
    <property type="term" value="P:apoptotic process"/>
    <property type="evidence" value="ECO:0007669"/>
    <property type="project" value="UniProtKB-KW"/>
</dbReference>
<dbReference type="InterPro" id="IPR029030">
    <property type="entry name" value="Caspase-like_dom_sf"/>
</dbReference>
<dbReference type="PROSITE" id="PS50208">
    <property type="entry name" value="CASPASE_P20"/>
    <property type="match status" value="1"/>
</dbReference>
<sequence length="158" mass="18261">MDIRDIVDTFSDENCPKLRNCPKLFFFTCCRNSLETSEPRAEGRTLARPFVAETTAHTDRTNFPVMQSLNQQWVDSNRDTFICYSCAEGRKTFYDDDYGITYFGQALSHSIAQYACEESLSSIMSRTCDLLKFFIKHTGFNPPEFRGKGLRRQLCFNP</sequence>
<dbReference type="GO" id="GO:0006508">
    <property type="term" value="P:proteolysis"/>
    <property type="evidence" value="ECO:0007669"/>
    <property type="project" value="UniProtKB-KW"/>
</dbReference>
<dbReference type="AlphaFoldDB" id="A0A7R9KRF3"/>
<evidence type="ECO:0000256" key="3">
    <source>
        <dbReference type="ARBA" id="ARBA00022801"/>
    </source>
</evidence>
<name>A0A7R9KRF3_9ACAR</name>
<evidence type="ECO:0000256" key="2">
    <source>
        <dbReference type="ARBA" id="ARBA00022703"/>
    </source>
</evidence>
<keyword evidence="3" id="KW-0378">Hydrolase</keyword>
<dbReference type="EMBL" id="CAJPIZ010004013">
    <property type="protein sequence ID" value="CAG2107067.1"/>
    <property type="molecule type" value="Genomic_DNA"/>
</dbReference>
<evidence type="ECO:0000313" key="6">
    <source>
        <dbReference type="Proteomes" id="UP000759131"/>
    </source>
</evidence>
<keyword evidence="1" id="KW-0645">Protease</keyword>
<keyword evidence="2" id="KW-0053">Apoptosis</keyword>
<reference evidence="5" key="1">
    <citation type="submission" date="2020-11" db="EMBL/GenBank/DDBJ databases">
        <authorList>
            <person name="Tran Van P."/>
        </authorList>
    </citation>
    <scope>NUCLEOTIDE SEQUENCE</scope>
</reference>
<dbReference type="OrthoDB" id="6097640at2759"/>
<organism evidence="5">
    <name type="scientific">Medioppia subpectinata</name>
    <dbReference type="NCBI Taxonomy" id="1979941"/>
    <lineage>
        <taxon>Eukaryota</taxon>
        <taxon>Metazoa</taxon>
        <taxon>Ecdysozoa</taxon>
        <taxon>Arthropoda</taxon>
        <taxon>Chelicerata</taxon>
        <taxon>Arachnida</taxon>
        <taxon>Acari</taxon>
        <taxon>Acariformes</taxon>
        <taxon>Sarcoptiformes</taxon>
        <taxon>Oribatida</taxon>
        <taxon>Brachypylina</taxon>
        <taxon>Oppioidea</taxon>
        <taxon>Oppiidae</taxon>
        <taxon>Medioppia</taxon>
    </lineage>
</organism>